<keyword evidence="4" id="KW-1185">Reference proteome</keyword>
<sequence>MPADLPRRMFAGGTVTFHAPIVVGSRITRHTTVRSSDMKQGRSGRFLLRQNKTTAYAESGAPLLTEQQNIVYRPAATVGTSGAQPSAPASPVTPLERTPQGWTFRTDPTLLMRFSAATANAHRIHYDWPYATTIEGHPGLLVHGPLSAIVLAETLRLDRPDHPVQRITHRNLAPLFCGTSAAITTAADSSEVTLTVTAGATRITTMTAQLG</sequence>
<dbReference type="EC" id="4.2.1.153" evidence="3"/>
<organism evidence="3 4">
    <name type="scientific">Micromonospora echinospora</name>
    <name type="common">Micromonospora purpurea</name>
    <dbReference type="NCBI Taxonomy" id="1877"/>
    <lineage>
        <taxon>Bacteria</taxon>
        <taxon>Bacillati</taxon>
        <taxon>Actinomycetota</taxon>
        <taxon>Actinomycetes</taxon>
        <taxon>Micromonosporales</taxon>
        <taxon>Micromonosporaceae</taxon>
        <taxon>Micromonospora</taxon>
    </lineage>
</organism>
<keyword evidence="3" id="KW-0456">Lyase</keyword>
<dbReference type="InterPro" id="IPR029069">
    <property type="entry name" value="HotDog_dom_sf"/>
</dbReference>
<feature type="region of interest" description="Disordered" evidence="1">
    <location>
        <begin position="79"/>
        <end position="101"/>
    </location>
</feature>
<dbReference type="PANTHER" id="PTHR28152:SF1">
    <property type="entry name" value="HYDROXYACYL-THIOESTER DEHYDRATASE TYPE 2, MITOCHONDRIAL"/>
    <property type="match status" value="1"/>
</dbReference>
<proteinExistence type="predicted"/>
<name>A0ABR6MD48_MICEC</name>
<dbReference type="PANTHER" id="PTHR28152">
    <property type="entry name" value="HYDROXYACYL-THIOESTER DEHYDRATASE TYPE 2, MITOCHONDRIAL"/>
    <property type="match status" value="1"/>
</dbReference>
<dbReference type="Pfam" id="PF13452">
    <property type="entry name" value="FAS1_DH_region"/>
    <property type="match status" value="1"/>
</dbReference>
<evidence type="ECO:0000313" key="4">
    <source>
        <dbReference type="Proteomes" id="UP000618986"/>
    </source>
</evidence>
<reference evidence="3 4" key="1">
    <citation type="submission" date="2020-08" db="EMBL/GenBank/DDBJ databases">
        <title>Sequencing the genomes of 1000 actinobacteria strains.</title>
        <authorList>
            <person name="Klenk H.-P."/>
        </authorList>
    </citation>
    <scope>NUCLEOTIDE SEQUENCE [LARGE SCALE GENOMIC DNA]</scope>
    <source>
        <strain evidence="3 4">DSM 43036</strain>
    </source>
</reference>
<evidence type="ECO:0000256" key="1">
    <source>
        <dbReference type="SAM" id="MobiDB-lite"/>
    </source>
</evidence>
<dbReference type="EMBL" id="JACHJC010000001">
    <property type="protein sequence ID" value="MBB5113311.1"/>
    <property type="molecule type" value="Genomic_DNA"/>
</dbReference>
<accession>A0ABR6MD48</accession>
<feature type="domain" description="FAS1-like dehydratase" evidence="2">
    <location>
        <begin position="3"/>
        <end position="65"/>
    </location>
</feature>
<dbReference type="Proteomes" id="UP000618986">
    <property type="component" value="Unassembled WGS sequence"/>
</dbReference>
<comment type="caution">
    <text evidence="3">The sequence shown here is derived from an EMBL/GenBank/DDBJ whole genome shotgun (WGS) entry which is preliminary data.</text>
</comment>
<gene>
    <name evidence="3" type="ORF">FHU28_003150</name>
</gene>
<dbReference type="SUPFAM" id="SSF54637">
    <property type="entry name" value="Thioesterase/thiol ester dehydrase-isomerase"/>
    <property type="match status" value="2"/>
</dbReference>
<dbReference type="GO" id="GO:0016829">
    <property type="term" value="F:lyase activity"/>
    <property type="evidence" value="ECO:0007669"/>
    <property type="project" value="UniProtKB-KW"/>
</dbReference>
<evidence type="ECO:0000259" key="2">
    <source>
        <dbReference type="Pfam" id="PF13452"/>
    </source>
</evidence>
<evidence type="ECO:0000313" key="3">
    <source>
        <dbReference type="EMBL" id="MBB5113311.1"/>
    </source>
</evidence>
<dbReference type="Gene3D" id="3.10.129.10">
    <property type="entry name" value="Hotdog Thioesterase"/>
    <property type="match status" value="1"/>
</dbReference>
<dbReference type="InterPro" id="IPR052741">
    <property type="entry name" value="Mitochondrial_HTD2"/>
</dbReference>
<dbReference type="InterPro" id="IPR039569">
    <property type="entry name" value="FAS1-like_DH_region"/>
</dbReference>
<protein>
    <submittedName>
        <fullName evidence="3">3-methylfumaryl-CoA hydratase</fullName>
        <ecNumber evidence="3">4.2.1.153</ecNumber>
    </submittedName>
</protein>